<evidence type="ECO:0000256" key="1">
    <source>
        <dbReference type="ARBA" id="ARBA00001936"/>
    </source>
</evidence>
<evidence type="ECO:0000256" key="11">
    <source>
        <dbReference type="SAM" id="MobiDB-lite"/>
    </source>
</evidence>
<evidence type="ECO:0000256" key="10">
    <source>
        <dbReference type="RuleBase" id="RU003465"/>
    </source>
</evidence>
<dbReference type="PROSITE" id="PS01032">
    <property type="entry name" value="PPM_1"/>
    <property type="match status" value="1"/>
</dbReference>
<sequence length="469" mass="51146">MGAYLSQPVKEKESSDGGNVKVKFGTSAMQGWRTSMEDSHCAVPDLDENTSFFAVFDGHGGKEVALYAGRYLPQILKDTNAYKEENDLKQALVESFMKIDEVMKDKTNAQELAELSGRRRFREEEEDADEKMSAGGSRNVNEAIRRALKERLLAEGTPSEEVDLIIPSLTNDDDEEEEEEVNKKNGERKEGGEIGKDSSKNTAANEQPVASTSSAGGGKKKFVPLSEEELSEWEGPVAGAAAVSVALRNGEIICANAGDSRAVLCRDGKAIDMSRDHKPTDEDECERIVKAGGFVADGRVNGSLALSRAIGDFEYKRNNVPDDLPPELYCVTANPEVKTFKYEQDQDEFIIIACDGVWDVMTSQECVDFVRERLCYSSTKDGVVPPEHLSKITEELCDACCATDTRGSGLGCDNISAVIVQFLDSKKYKETTEKYKNNTSSVEGKGTNQALDDDAKEATAAAAVGNTNK</sequence>
<organism evidence="13 14">
    <name type="scientific">Bathycoccus prasinos</name>
    <dbReference type="NCBI Taxonomy" id="41875"/>
    <lineage>
        <taxon>Eukaryota</taxon>
        <taxon>Viridiplantae</taxon>
        <taxon>Chlorophyta</taxon>
        <taxon>Mamiellophyceae</taxon>
        <taxon>Mamiellales</taxon>
        <taxon>Bathycoccaceae</taxon>
        <taxon>Bathycoccus</taxon>
    </lineage>
</organism>
<dbReference type="Gene3D" id="3.60.40.10">
    <property type="entry name" value="PPM-type phosphatase domain"/>
    <property type="match status" value="1"/>
</dbReference>
<evidence type="ECO:0000256" key="6">
    <source>
        <dbReference type="ARBA" id="ARBA00022801"/>
    </source>
</evidence>
<dbReference type="InterPro" id="IPR036457">
    <property type="entry name" value="PPM-type-like_dom_sf"/>
</dbReference>
<dbReference type="EC" id="3.1.3.16" evidence="4"/>
<feature type="compositionally biased region" description="Basic and acidic residues" evidence="11">
    <location>
        <begin position="181"/>
        <end position="199"/>
    </location>
</feature>
<feature type="compositionally biased region" description="Acidic residues" evidence="11">
    <location>
        <begin position="171"/>
        <end position="180"/>
    </location>
</feature>
<dbReference type="GO" id="GO:0046872">
    <property type="term" value="F:metal ion binding"/>
    <property type="evidence" value="ECO:0007669"/>
    <property type="project" value="UniProtKB-KW"/>
</dbReference>
<accession>K8F0I7</accession>
<comment type="cofactor">
    <cofactor evidence="2">
        <name>Mg(2+)</name>
        <dbReference type="ChEBI" id="CHEBI:18420"/>
    </cofactor>
</comment>
<evidence type="ECO:0000256" key="3">
    <source>
        <dbReference type="ARBA" id="ARBA00006702"/>
    </source>
</evidence>
<evidence type="ECO:0000256" key="5">
    <source>
        <dbReference type="ARBA" id="ARBA00022723"/>
    </source>
</evidence>
<dbReference type="KEGG" id="bpg:Bathy10g00750"/>
<evidence type="ECO:0000313" key="14">
    <source>
        <dbReference type="Proteomes" id="UP000198341"/>
    </source>
</evidence>
<evidence type="ECO:0000256" key="8">
    <source>
        <dbReference type="ARBA" id="ARBA00022912"/>
    </source>
</evidence>
<evidence type="ECO:0000259" key="12">
    <source>
        <dbReference type="PROSITE" id="PS51746"/>
    </source>
</evidence>
<dbReference type="GeneID" id="19013152"/>
<reference evidence="13 14" key="1">
    <citation type="submission" date="2011-10" db="EMBL/GenBank/DDBJ databases">
        <authorList>
            <person name="Genoscope - CEA"/>
        </authorList>
    </citation>
    <scope>NUCLEOTIDE SEQUENCE [LARGE SCALE GENOMIC DNA]</scope>
    <source>
        <strain evidence="13 14">RCC 1105</strain>
    </source>
</reference>
<feature type="region of interest" description="Disordered" evidence="11">
    <location>
        <begin position="434"/>
        <end position="469"/>
    </location>
</feature>
<dbReference type="AlphaFoldDB" id="K8F0I7"/>
<gene>
    <name evidence="13" type="ordered locus">Bathy10g00750</name>
</gene>
<feature type="region of interest" description="Disordered" evidence="11">
    <location>
        <begin position="117"/>
        <end position="138"/>
    </location>
</feature>
<dbReference type="SUPFAM" id="SSF81606">
    <property type="entry name" value="PP2C-like"/>
    <property type="match status" value="1"/>
</dbReference>
<dbReference type="CDD" id="cd00143">
    <property type="entry name" value="PP2Cc"/>
    <property type="match status" value="1"/>
</dbReference>
<comment type="similarity">
    <text evidence="3 10">Belongs to the PP2C family.</text>
</comment>
<dbReference type="OrthoDB" id="10264738at2759"/>
<dbReference type="PANTHER" id="PTHR13832">
    <property type="entry name" value="PROTEIN PHOSPHATASE 2C"/>
    <property type="match status" value="1"/>
</dbReference>
<evidence type="ECO:0000256" key="4">
    <source>
        <dbReference type="ARBA" id="ARBA00013081"/>
    </source>
</evidence>
<name>K8F0I7_9CHLO</name>
<dbReference type="PROSITE" id="PS51746">
    <property type="entry name" value="PPM_2"/>
    <property type="match status" value="1"/>
</dbReference>
<feature type="region of interest" description="Disordered" evidence="11">
    <location>
        <begin position="159"/>
        <end position="220"/>
    </location>
</feature>
<feature type="domain" description="PPM-type phosphatase" evidence="12">
    <location>
        <begin position="23"/>
        <end position="422"/>
    </location>
</feature>
<keyword evidence="5" id="KW-0479">Metal-binding</keyword>
<feature type="compositionally biased region" description="Polar residues" evidence="11">
    <location>
        <begin position="440"/>
        <end position="449"/>
    </location>
</feature>
<dbReference type="STRING" id="41875.K8F0I7"/>
<dbReference type="SMART" id="SM00332">
    <property type="entry name" value="PP2Cc"/>
    <property type="match status" value="1"/>
</dbReference>
<keyword evidence="14" id="KW-1185">Reference proteome</keyword>
<keyword evidence="9" id="KW-0464">Manganese</keyword>
<dbReference type="Pfam" id="PF00481">
    <property type="entry name" value="PP2C"/>
    <property type="match status" value="2"/>
</dbReference>
<dbReference type="PANTHER" id="PTHR13832:SF803">
    <property type="entry name" value="PROTEIN PHOSPHATASE 1G"/>
    <property type="match status" value="1"/>
</dbReference>
<proteinExistence type="inferred from homology"/>
<dbReference type="Proteomes" id="UP000198341">
    <property type="component" value="Chromosome 10"/>
</dbReference>
<evidence type="ECO:0000256" key="7">
    <source>
        <dbReference type="ARBA" id="ARBA00022842"/>
    </source>
</evidence>
<evidence type="ECO:0000256" key="2">
    <source>
        <dbReference type="ARBA" id="ARBA00001946"/>
    </source>
</evidence>
<comment type="cofactor">
    <cofactor evidence="1">
        <name>Mn(2+)</name>
        <dbReference type="ChEBI" id="CHEBI:29035"/>
    </cofactor>
</comment>
<protein>
    <recommendedName>
        <fullName evidence="4">protein-serine/threonine phosphatase</fullName>
        <ecNumber evidence="4">3.1.3.16</ecNumber>
    </recommendedName>
</protein>
<dbReference type="GO" id="GO:0004722">
    <property type="term" value="F:protein serine/threonine phosphatase activity"/>
    <property type="evidence" value="ECO:0007669"/>
    <property type="project" value="UniProtKB-EC"/>
</dbReference>
<dbReference type="InterPro" id="IPR000222">
    <property type="entry name" value="PP2C_BS"/>
</dbReference>
<feature type="region of interest" description="Disordered" evidence="11">
    <location>
        <begin position="1"/>
        <end position="20"/>
    </location>
</feature>
<keyword evidence="7" id="KW-0460">Magnesium</keyword>
<dbReference type="InterPro" id="IPR015655">
    <property type="entry name" value="PP2C"/>
</dbReference>
<dbReference type="RefSeq" id="XP_007510762.1">
    <property type="nucleotide sequence ID" value="XM_007510700.1"/>
</dbReference>
<feature type="compositionally biased region" description="Polar residues" evidence="11">
    <location>
        <begin position="200"/>
        <end position="214"/>
    </location>
</feature>
<dbReference type="eggNOG" id="KOG0699">
    <property type="taxonomic scope" value="Eukaryota"/>
</dbReference>
<evidence type="ECO:0000313" key="13">
    <source>
        <dbReference type="EMBL" id="CCO18295.1"/>
    </source>
</evidence>
<keyword evidence="6 10" id="KW-0378">Hydrolase</keyword>
<keyword evidence="8 10" id="KW-0904">Protein phosphatase</keyword>
<dbReference type="InterPro" id="IPR001932">
    <property type="entry name" value="PPM-type_phosphatase-like_dom"/>
</dbReference>
<evidence type="ECO:0000256" key="9">
    <source>
        <dbReference type="ARBA" id="ARBA00023211"/>
    </source>
</evidence>
<dbReference type="EMBL" id="FO082269">
    <property type="protein sequence ID" value="CCO18295.1"/>
    <property type="molecule type" value="Genomic_DNA"/>
</dbReference>